<keyword evidence="3" id="KW-1185">Reference proteome</keyword>
<dbReference type="Proteomes" id="UP001172101">
    <property type="component" value="Unassembled WGS sequence"/>
</dbReference>
<evidence type="ECO:0000313" key="2">
    <source>
        <dbReference type="EMBL" id="KAK0732989.1"/>
    </source>
</evidence>
<feature type="transmembrane region" description="Helical" evidence="1">
    <location>
        <begin position="526"/>
        <end position="547"/>
    </location>
</feature>
<keyword evidence="1" id="KW-1133">Transmembrane helix</keyword>
<dbReference type="GeneID" id="85326551"/>
<comment type="caution">
    <text evidence="2">The sequence shown here is derived from an EMBL/GenBank/DDBJ whole genome shotgun (WGS) entry which is preliminary data.</text>
</comment>
<evidence type="ECO:0000256" key="1">
    <source>
        <dbReference type="SAM" id="Phobius"/>
    </source>
</evidence>
<dbReference type="EMBL" id="JAUIRO010000001">
    <property type="protein sequence ID" value="KAK0732989.1"/>
    <property type="molecule type" value="Genomic_DNA"/>
</dbReference>
<dbReference type="InterPro" id="IPR021514">
    <property type="entry name" value="DUF3176"/>
</dbReference>
<evidence type="ECO:0000313" key="3">
    <source>
        <dbReference type="Proteomes" id="UP001172101"/>
    </source>
</evidence>
<name>A0AA40BEW7_9PEZI</name>
<keyword evidence="1" id="KW-0812">Transmembrane</keyword>
<dbReference type="RefSeq" id="XP_060301866.1">
    <property type="nucleotide sequence ID" value="XM_060443281.1"/>
</dbReference>
<feature type="transmembrane region" description="Helical" evidence="1">
    <location>
        <begin position="97"/>
        <end position="116"/>
    </location>
</feature>
<dbReference type="PANTHER" id="PTHR35394">
    <property type="entry name" value="DUF3176 DOMAIN-CONTAINING PROTEIN"/>
    <property type="match status" value="1"/>
</dbReference>
<feature type="transmembrane region" description="Helical" evidence="1">
    <location>
        <begin position="164"/>
        <end position="183"/>
    </location>
</feature>
<gene>
    <name evidence="2" type="ORF">B0T26DRAFT_736094</name>
</gene>
<dbReference type="AlphaFoldDB" id="A0AA40BEW7"/>
<accession>A0AA40BEW7</accession>
<reference evidence="2" key="1">
    <citation type="submission" date="2023-06" db="EMBL/GenBank/DDBJ databases">
        <title>Genome-scale phylogeny and comparative genomics of the fungal order Sordariales.</title>
        <authorList>
            <consortium name="Lawrence Berkeley National Laboratory"/>
            <person name="Hensen N."/>
            <person name="Bonometti L."/>
            <person name="Westerberg I."/>
            <person name="Brannstrom I.O."/>
            <person name="Guillou S."/>
            <person name="Cros-Aarteil S."/>
            <person name="Calhoun S."/>
            <person name="Haridas S."/>
            <person name="Kuo A."/>
            <person name="Mondo S."/>
            <person name="Pangilinan J."/>
            <person name="Riley R."/>
            <person name="LaButti K."/>
            <person name="Andreopoulos B."/>
            <person name="Lipzen A."/>
            <person name="Chen C."/>
            <person name="Yanf M."/>
            <person name="Daum C."/>
            <person name="Ng V."/>
            <person name="Clum A."/>
            <person name="Steindorff A."/>
            <person name="Ohm R."/>
            <person name="Martin F."/>
            <person name="Silar P."/>
            <person name="Natvig D."/>
            <person name="Lalanne C."/>
            <person name="Gautier V."/>
            <person name="Ament-velasquez S.L."/>
            <person name="Kruys A."/>
            <person name="Hutchinson M.I."/>
            <person name="Powell A.J."/>
            <person name="Barry K."/>
            <person name="Miller A.N."/>
            <person name="Grigoriev I.V."/>
            <person name="Debuchy R."/>
            <person name="Gladieux P."/>
            <person name="Thoren M.H."/>
            <person name="Johannesson H."/>
        </authorList>
    </citation>
    <scope>NUCLEOTIDE SEQUENCE</scope>
    <source>
        <strain evidence="2">SMH2392-1A</strain>
    </source>
</reference>
<dbReference type="PANTHER" id="PTHR35394:SF6">
    <property type="entry name" value="DUF3176 DOMAIN-CONTAINING PROTEIN"/>
    <property type="match status" value="1"/>
</dbReference>
<sequence>MQTGCRWLLPLRESSILTVDSKLYADNKRISAGHGGNGSRSTNCIQTGLTGESILSRANSWTYEMLSMLFAIGAVGSITGVLACYDGKSLPSWPSSITLNAIIAILATIATASMSVPLSSGLGQLKWIRFRQNRTPLSDMELFDDASRGALGALVLLLRARGGIAGSFGCIIMVIVLLLNPFAQQIATYPVRIVSTTQGAVNFRALKYGPALSGNSDAAPFVPILPLKAAVYNGMFAENGKPWMSLPFTCQTGDCDWDPIETLAVCYKCIDMSEYLSRFCSNGTARGGSTSGCGWTLPSGARLNTSAEVFGMTSLFPGSMGGASYSTIMKLIFMGTEAQAGKAGEIQPWARQCTLSACVQTIQSSVRNGNLNETILSQTTNDTVPGDGGASLISNGQPQLIVITSNTTGTSYNMTANAMLGIQSWFTTLFRNGTASRSSSVTNRTMTNLPGSPIVVNLTVGISSGVTFFDTDMVQAFYWNYYEYANGLDMLMSDLAVSMSASFRAISGQQVNGTSLTSESYVHVRWGFVAVPVLAVLLATVFLFVAIHRTWTSGARAWKTSALAMLFHGLDEGARGKFDELDSLAAKKREARGIQVKLDAAQGGGGTLKLDKVYQ</sequence>
<proteinExistence type="predicted"/>
<keyword evidence="1" id="KW-0472">Membrane</keyword>
<protein>
    <submittedName>
        <fullName evidence="2">Uncharacterized protein</fullName>
    </submittedName>
</protein>
<dbReference type="Pfam" id="PF11374">
    <property type="entry name" value="DUF3176"/>
    <property type="match status" value="1"/>
</dbReference>
<organism evidence="2 3">
    <name type="scientific">Lasiosphaeria miniovina</name>
    <dbReference type="NCBI Taxonomy" id="1954250"/>
    <lineage>
        <taxon>Eukaryota</taxon>
        <taxon>Fungi</taxon>
        <taxon>Dikarya</taxon>
        <taxon>Ascomycota</taxon>
        <taxon>Pezizomycotina</taxon>
        <taxon>Sordariomycetes</taxon>
        <taxon>Sordariomycetidae</taxon>
        <taxon>Sordariales</taxon>
        <taxon>Lasiosphaeriaceae</taxon>
        <taxon>Lasiosphaeria</taxon>
    </lineage>
</organism>
<feature type="transmembrane region" description="Helical" evidence="1">
    <location>
        <begin position="65"/>
        <end position="85"/>
    </location>
</feature>